<feature type="compositionally biased region" description="Basic and acidic residues" evidence="1">
    <location>
        <begin position="75"/>
        <end position="98"/>
    </location>
</feature>
<dbReference type="GO" id="GO:0004252">
    <property type="term" value="F:serine-type endopeptidase activity"/>
    <property type="evidence" value="ECO:0007669"/>
    <property type="project" value="UniProtKB-EC"/>
</dbReference>
<feature type="region of interest" description="Disordered" evidence="1">
    <location>
        <begin position="1"/>
        <end position="184"/>
    </location>
</feature>
<feature type="compositionally biased region" description="Basic and acidic residues" evidence="1">
    <location>
        <begin position="1"/>
        <end position="32"/>
    </location>
</feature>
<dbReference type="EMBL" id="CADCTW010000211">
    <property type="protein sequence ID" value="CAA9363271.1"/>
    <property type="molecule type" value="Genomic_DNA"/>
</dbReference>
<dbReference type="AlphaFoldDB" id="A0A6J4MQ06"/>
<feature type="non-terminal residue" evidence="2">
    <location>
        <position position="184"/>
    </location>
</feature>
<name>A0A6J4MQ06_9BACT</name>
<evidence type="ECO:0000256" key="1">
    <source>
        <dbReference type="SAM" id="MobiDB-lite"/>
    </source>
</evidence>
<dbReference type="GO" id="GO:0006508">
    <property type="term" value="P:proteolysis"/>
    <property type="evidence" value="ECO:0007669"/>
    <property type="project" value="UniProtKB-KW"/>
</dbReference>
<feature type="compositionally biased region" description="Basic residues" evidence="1">
    <location>
        <begin position="166"/>
        <end position="175"/>
    </location>
</feature>
<sequence>AHGAARRRDEGVGPRRADVRPRQRGALRDRRAQGVGLGAAHPRPGGRHPQGRPLGGRGHDHGAGLGPLGHPRPLGRGDDRRGDADRAGAPHRRREGEAAGRAPGGDPHHHPAQGQRGRPRRPAGRGARRAGRAPGGVHRPGAVRGAARRQHERGEAALPRAAPAAHHGRRARPRRRGADARQPL</sequence>
<feature type="compositionally biased region" description="Low complexity" evidence="1">
    <location>
        <begin position="156"/>
        <end position="165"/>
    </location>
</feature>
<dbReference type="EC" id="3.4.21.53" evidence="2"/>
<accession>A0A6J4MQ06</accession>
<feature type="non-terminal residue" evidence="2">
    <location>
        <position position="1"/>
    </location>
</feature>
<keyword evidence="2" id="KW-0645">Protease</keyword>
<protein>
    <submittedName>
        <fullName evidence="2">ATP-dependent protease La Type I</fullName>
        <ecNumber evidence="2">3.4.21.53</ecNumber>
    </submittedName>
</protein>
<reference evidence="2" key="1">
    <citation type="submission" date="2020-02" db="EMBL/GenBank/DDBJ databases">
        <authorList>
            <person name="Meier V. D."/>
        </authorList>
    </citation>
    <scope>NUCLEOTIDE SEQUENCE</scope>
    <source>
        <strain evidence="2">AVDCRST_MAG68</strain>
    </source>
</reference>
<feature type="compositionally biased region" description="Basic residues" evidence="1">
    <location>
        <begin position="117"/>
        <end position="131"/>
    </location>
</feature>
<organism evidence="2">
    <name type="scientific">uncultured Gemmatimonadota bacterium</name>
    <dbReference type="NCBI Taxonomy" id="203437"/>
    <lineage>
        <taxon>Bacteria</taxon>
        <taxon>Pseudomonadati</taxon>
        <taxon>Gemmatimonadota</taxon>
        <taxon>environmental samples</taxon>
    </lineage>
</organism>
<proteinExistence type="predicted"/>
<keyword evidence="2" id="KW-0378">Hydrolase</keyword>
<evidence type="ECO:0000313" key="2">
    <source>
        <dbReference type="EMBL" id="CAA9363271.1"/>
    </source>
</evidence>
<gene>
    <name evidence="2" type="ORF">AVDCRST_MAG68-4636</name>
</gene>